<organism evidence="1 2">
    <name type="scientific">Gluconobacter cerinus</name>
    <dbReference type="NCBI Taxonomy" id="38307"/>
    <lineage>
        <taxon>Bacteria</taxon>
        <taxon>Pseudomonadati</taxon>
        <taxon>Pseudomonadota</taxon>
        <taxon>Alphaproteobacteria</taxon>
        <taxon>Acetobacterales</taxon>
        <taxon>Acetobacteraceae</taxon>
        <taxon>Gluconobacter</taxon>
    </lineage>
</organism>
<accession>A0A1B6VL18</accession>
<reference evidence="1 2" key="1">
    <citation type="submission" date="2016-03" db="EMBL/GenBank/DDBJ databases">
        <title>Draft genome sequence of Gluconobacter cerinus strain CECT 9110.</title>
        <authorList>
            <person name="Sainz F."/>
            <person name="Mas A."/>
            <person name="Torija M.J."/>
        </authorList>
    </citation>
    <scope>NUCLEOTIDE SEQUENCE [LARGE SCALE GENOMIC DNA]</scope>
    <source>
        <strain evidence="1 2">CECT 9110</strain>
    </source>
</reference>
<proteinExistence type="predicted"/>
<protein>
    <submittedName>
        <fullName evidence="1">Uncharacterized protein</fullName>
    </submittedName>
</protein>
<evidence type="ECO:0000313" key="1">
    <source>
        <dbReference type="EMBL" id="OAJ67738.1"/>
    </source>
</evidence>
<evidence type="ECO:0000313" key="2">
    <source>
        <dbReference type="Proteomes" id="UP000077786"/>
    </source>
</evidence>
<dbReference type="AlphaFoldDB" id="A0A1B6VL18"/>
<gene>
    <name evidence="1" type="ORF">A0123_01780</name>
</gene>
<dbReference type="Proteomes" id="UP000077786">
    <property type="component" value="Unassembled WGS sequence"/>
</dbReference>
<dbReference type="EMBL" id="LUTU01000007">
    <property type="protein sequence ID" value="OAJ67738.1"/>
    <property type="molecule type" value="Genomic_DNA"/>
</dbReference>
<sequence>MDGGCGVTDLLPTICEALALVFLLLIVSGAEPGSV</sequence>
<comment type="caution">
    <text evidence="1">The sequence shown here is derived from an EMBL/GenBank/DDBJ whole genome shotgun (WGS) entry which is preliminary data.</text>
</comment>
<name>A0A1B6VL18_9PROT</name>
<dbReference type="PATRIC" id="fig|38307.3.peg.1840"/>